<organism evidence="1 2">
    <name type="scientific">Trinickia violacea</name>
    <dbReference type="NCBI Taxonomy" id="2571746"/>
    <lineage>
        <taxon>Bacteria</taxon>
        <taxon>Pseudomonadati</taxon>
        <taxon>Pseudomonadota</taxon>
        <taxon>Betaproteobacteria</taxon>
        <taxon>Burkholderiales</taxon>
        <taxon>Burkholderiaceae</taxon>
        <taxon>Trinickia</taxon>
    </lineage>
</organism>
<dbReference type="Proteomes" id="UP000298656">
    <property type="component" value="Chromosome 1"/>
</dbReference>
<evidence type="ECO:0000313" key="2">
    <source>
        <dbReference type="Proteomes" id="UP000298656"/>
    </source>
</evidence>
<dbReference type="KEGG" id="tvl:FAZ95_04200"/>
<evidence type="ECO:0000313" key="1">
    <source>
        <dbReference type="EMBL" id="QCP48458.1"/>
    </source>
</evidence>
<accession>A0A4P8IIC9</accession>
<sequence length="186" mass="20784">MTKIFIAGSISIKHLDPKVRERIDNIIEADHTVIVGDADGADSSIQAYLFKKGASLTVVYCSGDKPRNNIGHWPVKCVQTKHAAPGSRTFFTAKDIEMAKAADFGLMIWDAKSTGTLRNVIELLRQKKKSVVFVNKAKQFQTVGDVAQLENLVGFMSEPAMRKADEKIRLHDKINELRHEQSEIFT</sequence>
<gene>
    <name evidence="1" type="ORF">FAZ95_04200</name>
</gene>
<reference evidence="1 2" key="1">
    <citation type="submission" date="2019-05" db="EMBL/GenBank/DDBJ databases">
        <title>Burkholderia sp. DHOD12, isolated from subtropical forest soil.</title>
        <authorList>
            <person name="Gao Z.-H."/>
            <person name="Qiu L.-H."/>
        </authorList>
    </citation>
    <scope>NUCLEOTIDE SEQUENCE [LARGE SCALE GENOMIC DNA]</scope>
    <source>
        <strain evidence="1 2">DHOD12</strain>
    </source>
</reference>
<dbReference type="AlphaFoldDB" id="A0A4P8IIC9"/>
<keyword evidence="2" id="KW-1185">Reference proteome</keyword>
<proteinExistence type="predicted"/>
<dbReference type="EMBL" id="CP040077">
    <property type="protein sequence ID" value="QCP48458.1"/>
    <property type="molecule type" value="Genomic_DNA"/>
</dbReference>
<protein>
    <submittedName>
        <fullName evidence="1">Uncharacterized protein</fullName>
    </submittedName>
</protein>
<dbReference type="RefSeq" id="WP_137331299.1">
    <property type="nucleotide sequence ID" value="NZ_CP040077.1"/>
</dbReference>
<name>A0A4P8IIC9_9BURK</name>
<dbReference type="OrthoDB" id="9788479at2"/>